<sequence>MHRNILFTLAIAPICLANNQSSLNADIFAAIDKREAQLAQMNREILEHPELAYNEVYAHEILTSFLKGQGFNVTRKAYNISTAFVAEYENGPGKSVSFNAEYDALKGMGHSCGHNLIATSGVAAAIGVKHALEYLGVQGRVVLLGTPAEETGGGKIRLLEAGAYDGLDCSLMAHPTESYTSFCRTSAAWAANVTWTGYGAHAGGAPWLGRNAMDGFVTAYTSTGLYRQQLQPSDRIHHIMSESSQLVNVIPDLAQSQWQVRGPSRKRRDVVVNHVREIIESSAKATNTSVKIEPTLDYWEVQSNAALSRTYYRLLMKNFDPSKDPKTANFTNPDVEEEIYRIGGGGGTTDQGNVSFKLPSIHVTYPISATASPHNVAFRAAAATDFAFVQAIRTAKILALTGVEVLRNETLAREIWKEFKRQEATPI</sequence>
<comment type="caution">
    <text evidence="4">The sequence shown here is derived from an EMBL/GenBank/DDBJ whole genome shotgun (WGS) entry which is preliminary data.</text>
</comment>
<evidence type="ECO:0000256" key="2">
    <source>
        <dbReference type="PIRNR" id="PIRNR037226"/>
    </source>
</evidence>
<dbReference type="EMBL" id="LSBJ02000029">
    <property type="protein sequence ID" value="OAQ57560.1"/>
    <property type="molecule type" value="Genomic_DNA"/>
</dbReference>
<dbReference type="OrthoDB" id="6119954at2759"/>
<protein>
    <recommendedName>
        <fullName evidence="2">Peptidase M20 domain-containing protein 2</fullName>
    </recommendedName>
</protein>
<proteinExistence type="inferred from homology"/>
<dbReference type="InterPro" id="IPR052030">
    <property type="entry name" value="Peptidase_M20/M20A_hydrolases"/>
</dbReference>
<dbReference type="SUPFAM" id="SSF55031">
    <property type="entry name" value="Bacterial exopeptidase dimerisation domain"/>
    <property type="match status" value="1"/>
</dbReference>
<evidence type="ECO:0000313" key="4">
    <source>
        <dbReference type="EMBL" id="OAQ57560.1"/>
    </source>
</evidence>
<dbReference type="PIRSF" id="PIRSF037226">
    <property type="entry name" value="Amidohydrolase_ACY1L2_prd"/>
    <property type="match status" value="1"/>
</dbReference>
<dbReference type="InterPro" id="IPR002933">
    <property type="entry name" value="Peptidase_M20"/>
</dbReference>
<feature type="chain" id="PRO_5008100997" description="Peptidase M20 domain-containing protein 2" evidence="3">
    <location>
        <begin position="18"/>
        <end position="427"/>
    </location>
</feature>
<dbReference type="PANTHER" id="PTHR30575:SF4">
    <property type="entry name" value="PEPTIDASE M20 DOMAIN-CONTAINING PROTEIN 2"/>
    <property type="match status" value="1"/>
</dbReference>
<dbReference type="Pfam" id="PF01546">
    <property type="entry name" value="Peptidase_M20"/>
    <property type="match status" value="1"/>
</dbReference>
<dbReference type="KEGG" id="pchm:VFPPC_12341"/>
<dbReference type="Gene3D" id="3.40.630.10">
    <property type="entry name" value="Zn peptidases"/>
    <property type="match status" value="1"/>
</dbReference>
<keyword evidence="5" id="KW-1185">Reference proteome</keyword>
<dbReference type="Proteomes" id="UP000078397">
    <property type="component" value="Unassembled WGS sequence"/>
</dbReference>
<dbReference type="AlphaFoldDB" id="A0A179EX14"/>
<evidence type="ECO:0000256" key="1">
    <source>
        <dbReference type="ARBA" id="ARBA00006247"/>
    </source>
</evidence>
<dbReference type="NCBIfam" id="TIGR01891">
    <property type="entry name" value="amidohydrolases"/>
    <property type="match status" value="1"/>
</dbReference>
<reference evidence="4 5" key="1">
    <citation type="journal article" date="2016" name="PLoS Pathog.">
        <title>Biosynthesis of antibiotic leucinostatins in bio-control fungus Purpureocillium lilacinum and their inhibition on phytophthora revealed by genome mining.</title>
        <authorList>
            <person name="Wang G."/>
            <person name="Liu Z."/>
            <person name="Lin R."/>
            <person name="Li E."/>
            <person name="Mao Z."/>
            <person name="Ling J."/>
            <person name="Yang Y."/>
            <person name="Yin W.B."/>
            <person name="Xie B."/>
        </authorList>
    </citation>
    <scope>NUCLEOTIDE SEQUENCE [LARGE SCALE GENOMIC DNA]</scope>
    <source>
        <strain evidence="4">170</strain>
    </source>
</reference>
<dbReference type="Gene3D" id="3.30.70.360">
    <property type="match status" value="1"/>
</dbReference>
<dbReference type="GO" id="GO:0016805">
    <property type="term" value="F:dipeptidase activity"/>
    <property type="evidence" value="ECO:0007669"/>
    <property type="project" value="InterPro"/>
</dbReference>
<dbReference type="InterPro" id="IPR017439">
    <property type="entry name" value="Amidohydrolase"/>
</dbReference>
<name>A0A179EX14_METCM</name>
<organism evidence="4 5">
    <name type="scientific">Pochonia chlamydosporia 170</name>
    <dbReference type="NCBI Taxonomy" id="1380566"/>
    <lineage>
        <taxon>Eukaryota</taxon>
        <taxon>Fungi</taxon>
        <taxon>Dikarya</taxon>
        <taxon>Ascomycota</taxon>
        <taxon>Pezizomycotina</taxon>
        <taxon>Sordariomycetes</taxon>
        <taxon>Hypocreomycetidae</taxon>
        <taxon>Hypocreales</taxon>
        <taxon>Clavicipitaceae</taxon>
        <taxon>Pochonia</taxon>
    </lineage>
</organism>
<accession>A0A179EX14</accession>
<dbReference type="InterPro" id="IPR017144">
    <property type="entry name" value="Xaa-Arg_dipeptidase"/>
</dbReference>
<dbReference type="SUPFAM" id="SSF53187">
    <property type="entry name" value="Zn-dependent exopeptidases"/>
    <property type="match status" value="1"/>
</dbReference>
<dbReference type="InterPro" id="IPR036264">
    <property type="entry name" value="Bact_exopeptidase_dim_dom"/>
</dbReference>
<dbReference type="GeneID" id="28854248"/>
<dbReference type="CDD" id="cd05672">
    <property type="entry name" value="M20_ACY1L2-like"/>
    <property type="match status" value="1"/>
</dbReference>
<feature type="signal peptide" evidence="3">
    <location>
        <begin position="1"/>
        <end position="17"/>
    </location>
</feature>
<evidence type="ECO:0000256" key="3">
    <source>
        <dbReference type="SAM" id="SignalP"/>
    </source>
</evidence>
<comment type="similarity">
    <text evidence="1 2">Belongs to the peptidase M20A family.</text>
</comment>
<keyword evidence="3" id="KW-0732">Signal</keyword>
<dbReference type="RefSeq" id="XP_018135869.1">
    <property type="nucleotide sequence ID" value="XM_018290254.1"/>
</dbReference>
<evidence type="ECO:0000313" key="5">
    <source>
        <dbReference type="Proteomes" id="UP000078397"/>
    </source>
</evidence>
<gene>
    <name evidence="4" type="ORF">VFPPC_12341</name>
</gene>
<dbReference type="PANTHER" id="PTHR30575">
    <property type="entry name" value="PEPTIDASE M20"/>
    <property type="match status" value="1"/>
</dbReference>